<gene>
    <name evidence="2" type="ORF">TNCV_1075541</name>
</gene>
<comment type="subcellular location">
    <subcellularLocation>
        <location evidence="1">Nucleus</location>
    </subcellularLocation>
</comment>
<evidence type="ECO:0008006" key="4">
    <source>
        <dbReference type="Google" id="ProtNLM"/>
    </source>
</evidence>
<evidence type="ECO:0000256" key="1">
    <source>
        <dbReference type="ARBA" id="ARBA00004123"/>
    </source>
</evidence>
<evidence type="ECO:0000313" key="2">
    <source>
        <dbReference type="EMBL" id="GFY17819.1"/>
    </source>
</evidence>
<comment type="caution">
    <text evidence="2">The sequence shown here is derived from an EMBL/GenBank/DDBJ whole genome shotgun (WGS) entry which is preliminary data.</text>
</comment>
<accession>A0A8X6SQ11</accession>
<proteinExistence type="predicted"/>
<sequence>MTGKCRDNVIYRNLESAYYRETKGTVMDAVGVTRSVIARQWNRFQETGLLRRRPRQGRPRDATVNNDRFILLTARRNRTANATDTYSKIVYLGTGRRVSSQTIQNKLHVGGLYARRLMVCILQTSCSSKKVGC</sequence>
<dbReference type="InterPro" id="IPR009057">
    <property type="entry name" value="Homeodomain-like_sf"/>
</dbReference>
<name>A0A8X6SQ11_TRICX</name>
<protein>
    <recommendedName>
        <fullName evidence="4">Transposase Tc1-like domain-containing protein</fullName>
    </recommendedName>
</protein>
<reference evidence="2" key="1">
    <citation type="submission" date="2020-08" db="EMBL/GenBank/DDBJ databases">
        <title>Multicomponent nature underlies the extraordinary mechanical properties of spider dragline silk.</title>
        <authorList>
            <person name="Kono N."/>
            <person name="Nakamura H."/>
            <person name="Mori M."/>
            <person name="Yoshida Y."/>
            <person name="Ohtoshi R."/>
            <person name="Malay A.D."/>
            <person name="Moran D.A.P."/>
            <person name="Tomita M."/>
            <person name="Numata K."/>
            <person name="Arakawa K."/>
        </authorList>
    </citation>
    <scope>NUCLEOTIDE SEQUENCE</scope>
</reference>
<dbReference type="Proteomes" id="UP000887159">
    <property type="component" value="Unassembled WGS sequence"/>
</dbReference>
<dbReference type="SUPFAM" id="SSF46689">
    <property type="entry name" value="Homeodomain-like"/>
    <property type="match status" value="1"/>
</dbReference>
<organism evidence="2 3">
    <name type="scientific">Trichonephila clavipes</name>
    <name type="common">Golden silk orbweaver</name>
    <name type="synonym">Nephila clavipes</name>
    <dbReference type="NCBI Taxonomy" id="2585209"/>
    <lineage>
        <taxon>Eukaryota</taxon>
        <taxon>Metazoa</taxon>
        <taxon>Ecdysozoa</taxon>
        <taxon>Arthropoda</taxon>
        <taxon>Chelicerata</taxon>
        <taxon>Arachnida</taxon>
        <taxon>Araneae</taxon>
        <taxon>Araneomorphae</taxon>
        <taxon>Entelegynae</taxon>
        <taxon>Araneoidea</taxon>
        <taxon>Nephilidae</taxon>
        <taxon>Trichonephila</taxon>
    </lineage>
</organism>
<dbReference type="EMBL" id="BMAU01021346">
    <property type="protein sequence ID" value="GFY17819.1"/>
    <property type="molecule type" value="Genomic_DNA"/>
</dbReference>
<evidence type="ECO:0000313" key="3">
    <source>
        <dbReference type="Proteomes" id="UP000887159"/>
    </source>
</evidence>
<dbReference type="AlphaFoldDB" id="A0A8X6SQ11"/>
<keyword evidence="3" id="KW-1185">Reference proteome</keyword>
<dbReference type="GO" id="GO:0005634">
    <property type="term" value="C:nucleus"/>
    <property type="evidence" value="ECO:0007669"/>
    <property type="project" value="UniProtKB-SubCell"/>
</dbReference>